<proteinExistence type="predicted"/>
<accession>A0AAN9E144</accession>
<reference evidence="1 2" key="1">
    <citation type="submission" date="2024-01" db="EMBL/GenBank/DDBJ databases">
        <title>The genomes of 5 underutilized Papilionoideae crops provide insights into root nodulation and disease resistanc.</title>
        <authorList>
            <person name="Yuan L."/>
        </authorList>
    </citation>
    <scope>NUCLEOTIDE SEQUENCE [LARGE SCALE GENOMIC DNA]</scope>
    <source>
        <strain evidence="1">ZHUSHIDOU_FW_LH</strain>
        <tissue evidence="1">Leaf</tissue>
    </source>
</reference>
<evidence type="ECO:0000313" key="1">
    <source>
        <dbReference type="EMBL" id="KAK7243053.1"/>
    </source>
</evidence>
<comment type="caution">
    <text evidence="1">The sequence shown here is derived from an EMBL/GenBank/DDBJ whole genome shotgun (WGS) entry which is preliminary data.</text>
</comment>
<dbReference type="EMBL" id="JAYWIO010000008">
    <property type="protein sequence ID" value="KAK7243053.1"/>
    <property type="molecule type" value="Genomic_DNA"/>
</dbReference>
<name>A0AAN9E144_CROPI</name>
<sequence length="81" mass="9595">MKAVNHNLLSFVKNGMYWLNLHKLTYIIVEAKLHCHFDVTRGVMVPMHCFNFFTNIGKAQDIIDFKWHSRSTMLSIYDIHL</sequence>
<keyword evidence="2" id="KW-1185">Reference proteome</keyword>
<protein>
    <submittedName>
        <fullName evidence="1">Uncharacterized protein</fullName>
    </submittedName>
</protein>
<dbReference type="Proteomes" id="UP001372338">
    <property type="component" value="Unassembled WGS sequence"/>
</dbReference>
<organism evidence="1 2">
    <name type="scientific">Crotalaria pallida</name>
    <name type="common">Smooth rattlebox</name>
    <name type="synonym">Crotalaria striata</name>
    <dbReference type="NCBI Taxonomy" id="3830"/>
    <lineage>
        <taxon>Eukaryota</taxon>
        <taxon>Viridiplantae</taxon>
        <taxon>Streptophyta</taxon>
        <taxon>Embryophyta</taxon>
        <taxon>Tracheophyta</taxon>
        <taxon>Spermatophyta</taxon>
        <taxon>Magnoliopsida</taxon>
        <taxon>eudicotyledons</taxon>
        <taxon>Gunneridae</taxon>
        <taxon>Pentapetalae</taxon>
        <taxon>rosids</taxon>
        <taxon>fabids</taxon>
        <taxon>Fabales</taxon>
        <taxon>Fabaceae</taxon>
        <taxon>Papilionoideae</taxon>
        <taxon>50 kb inversion clade</taxon>
        <taxon>genistoids sensu lato</taxon>
        <taxon>core genistoids</taxon>
        <taxon>Crotalarieae</taxon>
        <taxon>Crotalaria</taxon>
    </lineage>
</organism>
<gene>
    <name evidence="1" type="ORF">RIF29_37837</name>
</gene>
<evidence type="ECO:0000313" key="2">
    <source>
        <dbReference type="Proteomes" id="UP001372338"/>
    </source>
</evidence>
<dbReference type="AlphaFoldDB" id="A0AAN9E144"/>